<reference evidence="2 3" key="1">
    <citation type="submission" date="2020-04" db="EMBL/GenBank/DDBJ databases">
        <title>Draft genome of Pyxidicoccus fallax type strain.</title>
        <authorList>
            <person name="Whitworth D.E."/>
        </authorList>
    </citation>
    <scope>NUCLEOTIDE SEQUENCE [LARGE SCALE GENOMIC DNA]</scope>
    <source>
        <strain evidence="2 3">DSM 14698</strain>
    </source>
</reference>
<dbReference type="RefSeq" id="WP_169350602.1">
    <property type="nucleotide sequence ID" value="NZ_JABBJJ010000320.1"/>
</dbReference>
<dbReference type="EMBL" id="JABBJJ010000320">
    <property type="protein sequence ID" value="NMO21415.1"/>
    <property type="molecule type" value="Genomic_DNA"/>
</dbReference>
<feature type="compositionally biased region" description="Low complexity" evidence="1">
    <location>
        <begin position="157"/>
        <end position="170"/>
    </location>
</feature>
<feature type="compositionally biased region" description="Low complexity" evidence="1">
    <location>
        <begin position="46"/>
        <end position="61"/>
    </location>
</feature>
<organism evidence="2 3">
    <name type="scientific">Pyxidicoccus fallax</name>
    <dbReference type="NCBI Taxonomy" id="394095"/>
    <lineage>
        <taxon>Bacteria</taxon>
        <taxon>Pseudomonadati</taxon>
        <taxon>Myxococcota</taxon>
        <taxon>Myxococcia</taxon>
        <taxon>Myxococcales</taxon>
        <taxon>Cystobacterineae</taxon>
        <taxon>Myxococcaceae</taxon>
        <taxon>Pyxidicoccus</taxon>
    </lineage>
</organism>
<feature type="region of interest" description="Disordered" evidence="1">
    <location>
        <begin position="126"/>
        <end position="179"/>
    </location>
</feature>
<sequence length="268" mass="27908">MKVDAPEPPSESTTAKQAPDGARFKKALQQADSRRTPPGGPPLSAPPTTARPGAPAVRAPALPVARAGPVVAQARAALASPENLGRTRQAMHAEVQRLGTVRGEAGTQVQARTEQRVTDLIARELARDLKASPPPTQEARPPPGMPNQEPGRQGAEAQAPESRVAAPAAAGGAGAGASGVEATAPASRAEAALELIERIEVFVKSQRPALSLNLRGGLDATVEVERTGPREVALRIQGRHGPLPAEDVARLREGLEARGLRLRSLRVE</sequence>
<dbReference type="Proteomes" id="UP000518300">
    <property type="component" value="Unassembled WGS sequence"/>
</dbReference>
<feature type="region of interest" description="Disordered" evidence="1">
    <location>
        <begin position="1"/>
        <end position="61"/>
    </location>
</feature>
<comment type="caution">
    <text evidence="2">The sequence shown here is derived from an EMBL/GenBank/DDBJ whole genome shotgun (WGS) entry which is preliminary data.</text>
</comment>
<evidence type="ECO:0000256" key="1">
    <source>
        <dbReference type="SAM" id="MobiDB-lite"/>
    </source>
</evidence>
<proteinExistence type="predicted"/>
<dbReference type="AlphaFoldDB" id="A0A848LTZ3"/>
<feature type="compositionally biased region" description="Pro residues" evidence="1">
    <location>
        <begin position="132"/>
        <end position="145"/>
    </location>
</feature>
<evidence type="ECO:0000313" key="3">
    <source>
        <dbReference type="Proteomes" id="UP000518300"/>
    </source>
</evidence>
<evidence type="ECO:0000313" key="2">
    <source>
        <dbReference type="EMBL" id="NMO21415.1"/>
    </source>
</evidence>
<keyword evidence="3" id="KW-1185">Reference proteome</keyword>
<protein>
    <submittedName>
        <fullName evidence="2">Uncharacterized protein</fullName>
    </submittedName>
</protein>
<name>A0A848LTZ3_9BACT</name>
<gene>
    <name evidence="2" type="ORF">HG543_42180</name>
</gene>
<accession>A0A848LTZ3</accession>